<protein>
    <submittedName>
        <fullName evidence="2">Uncharacterized protein</fullName>
    </submittedName>
</protein>
<keyword evidence="3" id="KW-1185">Reference proteome</keyword>
<dbReference type="Proteomes" id="UP000002171">
    <property type="component" value="Unassembled WGS sequence"/>
</dbReference>
<evidence type="ECO:0000256" key="1">
    <source>
        <dbReference type="SAM" id="SignalP"/>
    </source>
</evidence>
<organism evidence="2 3">
    <name type="scientific">Neptuniibacter caesariensis</name>
    <dbReference type="NCBI Taxonomy" id="207954"/>
    <lineage>
        <taxon>Bacteria</taxon>
        <taxon>Pseudomonadati</taxon>
        <taxon>Pseudomonadota</taxon>
        <taxon>Gammaproteobacteria</taxon>
        <taxon>Oceanospirillales</taxon>
        <taxon>Oceanospirillaceae</taxon>
        <taxon>Neptuniibacter</taxon>
    </lineage>
</organism>
<gene>
    <name evidence="2" type="ORF">MED92_12079</name>
</gene>
<keyword evidence="1" id="KW-0732">Signal</keyword>
<reference evidence="2 3" key="1">
    <citation type="submission" date="2006-02" db="EMBL/GenBank/DDBJ databases">
        <authorList>
            <person name="Pinhassi J."/>
            <person name="Pedros-Alio C."/>
            <person name="Ferriera S."/>
            <person name="Johnson J."/>
            <person name="Kravitz S."/>
            <person name="Halpern A."/>
            <person name="Remington K."/>
            <person name="Beeson K."/>
            <person name="Tran B."/>
            <person name="Rogers Y.-H."/>
            <person name="Friedman R."/>
            <person name="Venter J.C."/>
        </authorList>
    </citation>
    <scope>NUCLEOTIDE SEQUENCE [LARGE SCALE GENOMIC DNA]</scope>
    <source>
        <strain evidence="2 3">MED92</strain>
    </source>
</reference>
<proteinExistence type="predicted"/>
<dbReference type="AlphaFoldDB" id="A0A7U8C2D3"/>
<evidence type="ECO:0000313" key="2">
    <source>
        <dbReference type="EMBL" id="EAR59596.1"/>
    </source>
</evidence>
<name>A0A7U8C2D3_NEPCE</name>
<comment type="caution">
    <text evidence="2">The sequence shown here is derived from an EMBL/GenBank/DDBJ whole genome shotgun (WGS) entry which is preliminary data.</text>
</comment>
<sequence length="117" mass="12923">MLRFVIGCIVLSLSSVVLAEKQVLKTQGFMIELSMHCEEGEVVCDKVLYKGTSLKTGHSIKLIGKTEHLKCADGNTPCRFLGYTFTNDRVIYTVSASGLLSVIQDGNILLQQQGQWQ</sequence>
<feature type="chain" id="PRO_5031347383" evidence="1">
    <location>
        <begin position="20"/>
        <end position="117"/>
    </location>
</feature>
<accession>A0A7U8C2D3</accession>
<feature type="signal peptide" evidence="1">
    <location>
        <begin position="1"/>
        <end position="19"/>
    </location>
</feature>
<dbReference type="RefSeq" id="WP_007020082.1">
    <property type="nucleotide sequence ID" value="NZ_CH724125.1"/>
</dbReference>
<dbReference type="EMBL" id="AAOW01000042">
    <property type="protein sequence ID" value="EAR59596.1"/>
    <property type="molecule type" value="Genomic_DNA"/>
</dbReference>
<evidence type="ECO:0000313" key="3">
    <source>
        <dbReference type="Proteomes" id="UP000002171"/>
    </source>
</evidence>